<protein>
    <submittedName>
        <fullName evidence="2">Uncharacterized protein</fullName>
    </submittedName>
</protein>
<keyword evidence="3" id="KW-1185">Reference proteome</keyword>
<dbReference type="RefSeq" id="WP_214160725.1">
    <property type="nucleotide sequence ID" value="NZ_JAHBAY010000024.1"/>
</dbReference>
<reference evidence="2 3" key="1">
    <citation type="submission" date="2021-05" db="EMBL/GenBank/DDBJ databases">
        <title>Kineosporia and Streptomyces sp. nov. two new marine actinobacteria isolated from Coral.</title>
        <authorList>
            <person name="Buangrab K."/>
            <person name="Sutthacheep M."/>
            <person name="Yeemin T."/>
            <person name="Harunari E."/>
            <person name="Igarashi Y."/>
            <person name="Kanchanasin P."/>
            <person name="Tanasupawat S."/>
            <person name="Phongsopitanun W."/>
        </authorList>
    </citation>
    <scope>NUCLEOTIDE SEQUENCE [LARGE SCALE GENOMIC DNA]</scope>
    <source>
        <strain evidence="2 3">J2-2</strain>
    </source>
</reference>
<sequence>MDPITSAKYQNPDGYAAYMNKQGQTIDPARNDGQHAHPSAHIPLW</sequence>
<dbReference type="Proteomes" id="UP001197247">
    <property type="component" value="Unassembled WGS sequence"/>
</dbReference>
<evidence type="ECO:0000313" key="3">
    <source>
        <dbReference type="Proteomes" id="UP001197247"/>
    </source>
</evidence>
<proteinExistence type="predicted"/>
<evidence type="ECO:0000256" key="1">
    <source>
        <dbReference type="SAM" id="MobiDB-lite"/>
    </source>
</evidence>
<dbReference type="EMBL" id="JAHBAY010000024">
    <property type="protein sequence ID" value="MBT0774186.1"/>
    <property type="molecule type" value="Genomic_DNA"/>
</dbReference>
<comment type="caution">
    <text evidence="2">The sequence shown here is derived from an EMBL/GenBank/DDBJ whole genome shotgun (WGS) entry which is preliminary data.</text>
</comment>
<name>A0ABS5TTQ5_9ACTN</name>
<organism evidence="2 3">
    <name type="scientific">Kineosporia corallincola</name>
    <dbReference type="NCBI Taxonomy" id="2835133"/>
    <lineage>
        <taxon>Bacteria</taxon>
        <taxon>Bacillati</taxon>
        <taxon>Actinomycetota</taxon>
        <taxon>Actinomycetes</taxon>
        <taxon>Kineosporiales</taxon>
        <taxon>Kineosporiaceae</taxon>
        <taxon>Kineosporia</taxon>
    </lineage>
</organism>
<feature type="region of interest" description="Disordered" evidence="1">
    <location>
        <begin position="1"/>
        <end position="45"/>
    </location>
</feature>
<evidence type="ECO:0000313" key="2">
    <source>
        <dbReference type="EMBL" id="MBT0774186.1"/>
    </source>
</evidence>
<accession>A0ABS5TTQ5</accession>
<gene>
    <name evidence="2" type="ORF">KIH74_34895</name>
</gene>